<dbReference type="PANTHER" id="PTHR48063:SF101">
    <property type="entry name" value="LRR RECEPTOR-LIKE SERINE_THREONINE-PROTEIN KINASE FLS2"/>
    <property type="match status" value="1"/>
</dbReference>
<dbReference type="InterPro" id="IPR046956">
    <property type="entry name" value="RLP23-like"/>
</dbReference>
<keyword evidence="4" id="KW-0732">Signal</keyword>
<dbReference type="EMBL" id="JAAGAX010000015">
    <property type="protein sequence ID" value="KAF2291255.1"/>
    <property type="molecule type" value="Genomic_DNA"/>
</dbReference>
<evidence type="ECO:0000256" key="5">
    <source>
        <dbReference type="ARBA" id="ARBA00022737"/>
    </source>
</evidence>
<dbReference type="AlphaFoldDB" id="A0A6A6KSS5"/>
<evidence type="ECO:0000256" key="8">
    <source>
        <dbReference type="ARBA" id="ARBA00023170"/>
    </source>
</evidence>
<evidence type="ECO:0000313" key="11">
    <source>
        <dbReference type="EMBL" id="KAF2291255.1"/>
    </source>
</evidence>
<name>A0A6A6KSS5_HEVBR</name>
<keyword evidence="9" id="KW-0325">Glycoprotein</keyword>
<dbReference type="InterPro" id="IPR032675">
    <property type="entry name" value="LRR_dom_sf"/>
</dbReference>
<protein>
    <recommendedName>
        <fullName evidence="10">Leucine-rich repeat-containing N-terminal plant-type domain-containing protein</fullName>
    </recommendedName>
</protein>
<dbReference type="Pfam" id="PF08263">
    <property type="entry name" value="LRRNT_2"/>
    <property type="match status" value="1"/>
</dbReference>
<evidence type="ECO:0000259" key="10">
    <source>
        <dbReference type="Pfam" id="PF08263"/>
    </source>
</evidence>
<keyword evidence="2" id="KW-0433">Leucine-rich repeat</keyword>
<dbReference type="Gene3D" id="3.80.10.10">
    <property type="entry name" value="Ribonuclease Inhibitor"/>
    <property type="match status" value="2"/>
</dbReference>
<dbReference type="PANTHER" id="PTHR48063">
    <property type="entry name" value="LRR RECEPTOR-LIKE KINASE"/>
    <property type="match status" value="1"/>
</dbReference>
<keyword evidence="5" id="KW-0677">Repeat</keyword>
<comment type="subcellular location">
    <subcellularLocation>
        <location evidence="1">Membrane</location>
        <topology evidence="1">Single-pass type I membrane protein</topology>
    </subcellularLocation>
</comment>
<sequence length="529" mass="59151">MRPCSETERFFMRDWTLELFLEVVLTLEEIELEANGRDLVTEISARTLHVYCVRVFGAHETSYSIEHGIGNGNGGGAGIGCIERERQALLRIKGDLIDDGGVLSSWGTGEDKRDCCKWERISCSHKTGHVTELDLNFNDIIDTPLRGKISHSLLELRHLAYLDLSYNDFGGTHFPLNNSSLTKLRYLSLSTANLALNFSSLGNFSGLQFLDLSYNNFHYVRNTEWLFGLSSLSFLDLSGNLLNRPNDWLQIVNKLPNLESLILSSCFSEDWIALTLSPINSSSSLATLDLSYNDLVIPSIQTWLSNISQNIIELDLSSNTLPGSNDLALFGNMISLQWLSLDNITLVGGIPKSFGNMSQLRGLYLMRNNLKMQLPDLIQNLSGCAEKSLEALNLHGNEITGISTATMGDHYVLSQPGLMIGMLFRILEKDLRFLDEFLWSTKLGFSLVLLVTICQNCGDRGFSKALIFCHECQAYAVHWSQNHPVGDTVQDKAAKGQEGMRRAGWFILEGQRRFQKESKVFPQSKISVG</sequence>
<dbReference type="Pfam" id="PF13516">
    <property type="entry name" value="LRR_6"/>
    <property type="match status" value="2"/>
</dbReference>
<evidence type="ECO:0000256" key="9">
    <source>
        <dbReference type="ARBA" id="ARBA00023180"/>
    </source>
</evidence>
<keyword evidence="7" id="KW-0472">Membrane</keyword>
<evidence type="ECO:0000256" key="4">
    <source>
        <dbReference type="ARBA" id="ARBA00022729"/>
    </source>
</evidence>
<dbReference type="GO" id="GO:0016020">
    <property type="term" value="C:membrane"/>
    <property type="evidence" value="ECO:0007669"/>
    <property type="project" value="UniProtKB-SubCell"/>
</dbReference>
<dbReference type="InterPro" id="IPR013210">
    <property type="entry name" value="LRR_N_plant-typ"/>
</dbReference>
<keyword evidence="6" id="KW-1133">Transmembrane helix</keyword>
<dbReference type="Proteomes" id="UP000467840">
    <property type="component" value="Chromosome 2"/>
</dbReference>
<gene>
    <name evidence="11" type="ORF">GH714_021033</name>
</gene>
<keyword evidence="8" id="KW-0675">Receptor</keyword>
<dbReference type="SUPFAM" id="SSF52058">
    <property type="entry name" value="L domain-like"/>
    <property type="match status" value="1"/>
</dbReference>
<comment type="caution">
    <text evidence="11">The sequence shown here is derived from an EMBL/GenBank/DDBJ whole genome shotgun (WGS) entry which is preliminary data.</text>
</comment>
<reference evidence="11 12" key="1">
    <citation type="journal article" date="2020" name="Mol. Plant">
        <title>The Chromosome-Based Rubber Tree Genome Provides New Insights into Spurge Genome Evolution and Rubber Biosynthesis.</title>
        <authorList>
            <person name="Liu J."/>
            <person name="Shi C."/>
            <person name="Shi C.C."/>
            <person name="Li W."/>
            <person name="Zhang Q.J."/>
            <person name="Zhang Y."/>
            <person name="Li K."/>
            <person name="Lu H.F."/>
            <person name="Shi C."/>
            <person name="Zhu S.T."/>
            <person name="Xiao Z.Y."/>
            <person name="Nan H."/>
            <person name="Yue Y."/>
            <person name="Zhu X.G."/>
            <person name="Wu Y."/>
            <person name="Hong X.N."/>
            <person name="Fan G.Y."/>
            <person name="Tong Y."/>
            <person name="Zhang D."/>
            <person name="Mao C.L."/>
            <person name="Liu Y.L."/>
            <person name="Hao S.J."/>
            <person name="Liu W.Q."/>
            <person name="Lv M.Q."/>
            <person name="Zhang H.B."/>
            <person name="Liu Y."/>
            <person name="Hu-Tang G.R."/>
            <person name="Wang J.P."/>
            <person name="Wang J.H."/>
            <person name="Sun Y.H."/>
            <person name="Ni S.B."/>
            <person name="Chen W.B."/>
            <person name="Zhang X.C."/>
            <person name="Jiao Y.N."/>
            <person name="Eichler E.E."/>
            <person name="Li G.H."/>
            <person name="Liu X."/>
            <person name="Gao L.Z."/>
        </authorList>
    </citation>
    <scope>NUCLEOTIDE SEQUENCE [LARGE SCALE GENOMIC DNA]</scope>
    <source>
        <strain evidence="12">cv. GT1</strain>
        <tissue evidence="11">Leaf</tissue>
    </source>
</reference>
<feature type="domain" description="Leucine-rich repeat-containing N-terminal plant-type" evidence="10">
    <location>
        <begin position="84"/>
        <end position="124"/>
    </location>
</feature>
<keyword evidence="12" id="KW-1185">Reference proteome</keyword>
<accession>A0A6A6KSS5</accession>
<evidence type="ECO:0000313" key="12">
    <source>
        <dbReference type="Proteomes" id="UP000467840"/>
    </source>
</evidence>
<evidence type="ECO:0000256" key="1">
    <source>
        <dbReference type="ARBA" id="ARBA00004479"/>
    </source>
</evidence>
<keyword evidence="3" id="KW-0812">Transmembrane</keyword>
<evidence type="ECO:0000256" key="3">
    <source>
        <dbReference type="ARBA" id="ARBA00022692"/>
    </source>
</evidence>
<evidence type="ECO:0000256" key="2">
    <source>
        <dbReference type="ARBA" id="ARBA00022614"/>
    </source>
</evidence>
<proteinExistence type="predicted"/>
<evidence type="ECO:0000256" key="6">
    <source>
        <dbReference type="ARBA" id="ARBA00022989"/>
    </source>
</evidence>
<evidence type="ECO:0000256" key="7">
    <source>
        <dbReference type="ARBA" id="ARBA00023136"/>
    </source>
</evidence>
<organism evidence="11 12">
    <name type="scientific">Hevea brasiliensis</name>
    <name type="common">Para rubber tree</name>
    <name type="synonym">Siphonia brasiliensis</name>
    <dbReference type="NCBI Taxonomy" id="3981"/>
    <lineage>
        <taxon>Eukaryota</taxon>
        <taxon>Viridiplantae</taxon>
        <taxon>Streptophyta</taxon>
        <taxon>Embryophyta</taxon>
        <taxon>Tracheophyta</taxon>
        <taxon>Spermatophyta</taxon>
        <taxon>Magnoliopsida</taxon>
        <taxon>eudicotyledons</taxon>
        <taxon>Gunneridae</taxon>
        <taxon>Pentapetalae</taxon>
        <taxon>rosids</taxon>
        <taxon>fabids</taxon>
        <taxon>Malpighiales</taxon>
        <taxon>Euphorbiaceae</taxon>
        <taxon>Crotonoideae</taxon>
        <taxon>Micrandreae</taxon>
        <taxon>Hevea</taxon>
    </lineage>
</organism>
<dbReference type="InterPro" id="IPR001611">
    <property type="entry name" value="Leu-rich_rpt"/>
</dbReference>